<proteinExistence type="predicted"/>
<evidence type="ECO:0000313" key="2">
    <source>
        <dbReference type="Proteomes" id="UP001608902"/>
    </source>
</evidence>
<protein>
    <submittedName>
        <fullName evidence="1">Uncharacterized protein</fullName>
    </submittedName>
</protein>
<name>A0ABD6EM06_9BILA</name>
<organism evidence="1 2">
    <name type="scientific">Gnathostoma spinigerum</name>
    <dbReference type="NCBI Taxonomy" id="75299"/>
    <lineage>
        <taxon>Eukaryota</taxon>
        <taxon>Metazoa</taxon>
        <taxon>Ecdysozoa</taxon>
        <taxon>Nematoda</taxon>
        <taxon>Chromadorea</taxon>
        <taxon>Rhabditida</taxon>
        <taxon>Spirurina</taxon>
        <taxon>Gnathostomatomorpha</taxon>
        <taxon>Gnathostomatoidea</taxon>
        <taxon>Gnathostomatidae</taxon>
        <taxon>Gnathostoma</taxon>
    </lineage>
</organism>
<evidence type="ECO:0000313" key="1">
    <source>
        <dbReference type="EMBL" id="MFH4980232.1"/>
    </source>
</evidence>
<sequence length="144" mass="15859">MLLLSALERATIHCDGESPCEIRSRPPSSFSAQLNSQSTPVDVRDFESDILQTVESVVSRVAIDSLVMDSSTLSFFEKSQQTEAKLLSSQLGDKLDSDVKISSERSAVRNMSALQRTDTADLRQSGELTFFSFFFILKANGQAN</sequence>
<keyword evidence="2" id="KW-1185">Reference proteome</keyword>
<gene>
    <name evidence="1" type="ORF">AB6A40_006941</name>
</gene>
<reference evidence="1 2" key="1">
    <citation type="submission" date="2024-08" db="EMBL/GenBank/DDBJ databases">
        <title>Gnathostoma spinigerum genome.</title>
        <authorList>
            <person name="Gonzalez-Bertolin B."/>
            <person name="Monzon S."/>
            <person name="Zaballos A."/>
            <person name="Jimenez P."/>
            <person name="Dekumyoy P."/>
            <person name="Varona S."/>
            <person name="Cuesta I."/>
            <person name="Sumanam S."/>
            <person name="Adisakwattana P."/>
            <person name="Gasser R.B."/>
            <person name="Hernandez-Gonzalez A."/>
            <person name="Young N.D."/>
            <person name="Perteguer M.J."/>
        </authorList>
    </citation>
    <scope>NUCLEOTIDE SEQUENCE [LARGE SCALE GENOMIC DNA]</scope>
    <source>
        <strain evidence="1">AL3</strain>
        <tissue evidence="1">Liver</tissue>
    </source>
</reference>
<dbReference type="EMBL" id="JBGFUD010005262">
    <property type="protein sequence ID" value="MFH4980232.1"/>
    <property type="molecule type" value="Genomic_DNA"/>
</dbReference>
<comment type="caution">
    <text evidence="1">The sequence shown here is derived from an EMBL/GenBank/DDBJ whole genome shotgun (WGS) entry which is preliminary data.</text>
</comment>
<dbReference type="AlphaFoldDB" id="A0ABD6EM06"/>
<dbReference type="Proteomes" id="UP001608902">
    <property type="component" value="Unassembled WGS sequence"/>
</dbReference>
<accession>A0ABD6EM06</accession>